<evidence type="ECO:0000259" key="7">
    <source>
        <dbReference type="PROSITE" id="PS50809"/>
    </source>
</evidence>
<evidence type="ECO:0000256" key="2">
    <source>
        <dbReference type="ARBA" id="ARBA00022833"/>
    </source>
</evidence>
<evidence type="ECO:0000256" key="3">
    <source>
        <dbReference type="ARBA" id="ARBA00023125"/>
    </source>
</evidence>
<dbReference type="GO" id="GO:0046872">
    <property type="term" value="F:metal ion binding"/>
    <property type="evidence" value="ECO:0007669"/>
    <property type="project" value="UniProtKB-KW"/>
</dbReference>
<sequence>MSMKMQQCNSTSSSPGATPTTLQQQTTNLNKLAVPVVEVPVVAPVVVPVDLPAGTQIVVEAQVLTSDVDRTIAEVEKLERQERQAAIHQQQQQQNDSSLNLLVNSQQKQNLQQQTDIGQSLISSSINLTQMAVPILSGSLQNNSGGNISGSSINFGARGVVNSQQQQHPNSMRTLFCRKCEGHGLQIALKGHASSCPYNSCTCKTCQNVMSLRANAIIRRYRTRTSECGLVLKPVHFKNGNTRLRVFPKFISEEECLPIPPGTPRTVEQQLIGNISEEQLITSGNSEQNICQQNNSLPPSSSFSFGSSSSATGVSLISKALSLRNLSTTNYGTEGIITPINISNLSCDKRIANSDSNENMDINSPKRAHSLEGNLTNTTAPNTPMEDIIIADQILPIQQQQQQITTSDSPFRPLCSSNRSGQMNLSTQSLAALFPSSIGSREDYSKGGGIEGGIINNNNNENTTTPANTYYGGSSMSLNALNLGFLGTGITTNNTNNTNNNNNYGFQQQQTQQFVQSRFDQQQFGMFGQQQTNTPDNTNIQQQQLNLLLTLLLNQIIGSQQQMQTPLPPQLDPSLNLLLGQLTSTSTTSGGQLNQLISLIQQQQQSSTNSPSFSSPNLLIPLLELIAQSQQQQQTSNNNNIQLPSLQQQIPIFGQQTTIPSTTGSGENFGLTNKFSFSDTFSEGSNSF</sequence>
<protein>
    <submittedName>
        <fullName evidence="9">DM domain-containing protein</fullName>
    </submittedName>
</protein>
<evidence type="ECO:0000256" key="4">
    <source>
        <dbReference type="ARBA" id="ARBA00023242"/>
    </source>
</evidence>
<dbReference type="InterPro" id="IPR001275">
    <property type="entry name" value="DM_DNA-bd"/>
</dbReference>
<name>A0A914MCX4_MELIC</name>
<dbReference type="AlphaFoldDB" id="A0A914MCX4"/>
<evidence type="ECO:0000256" key="1">
    <source>
        <dbReference type="ARBA" id="ARBA00022723"/>
    </source>
</evidence>
<dbReference type="Proteomes" id="UP000887563">
    <property type="component" value="Unplaced"/>
</dbReference>
<comment type="subcellular location">
    <subcellularLocation>
        <location evidence="5">Nucleus</location>
    </subcellularLocation>
</comment>
<reference evidence="9" key="1">
    <citation type="submission" date="2022-11" db="UniProtKB">
        <authorList>
            <consortium name="WormBaseParasite"/>
        </authorList>
    </citation>
    <scope>IDENTIFICATION</scope>
</reference>
<dbReference type="SMART" id="SM00301">
    <property type="entry name" value="DM"/>
    <property type="match status" value="1"/>
</dbReference>
<proteinExistence type="predicted"/>
<evidence type="ECO:0000256" key="6">
    <source>
        <dbReference type="SAM" id="MobiDB-lite"/>
    </source>
</evidence>
<dbReference type="GO" id="GO:0043565">
    <property type="term" value="F:sequence-specific DNA binding"/>
    <property type="evidence" value="ECO:0007669"/>
    <property type="project" value="InterPro"/>
</dbReference>
<dbReference type="GO" id="GO:0005634">
    <property type="term" value="C:nucleus"/>
    <property type="evidence" value="ECO:0007669"/>
    <property type="project" value="UniProtKB-SubCell"/>
</dbReference>
<keyword evidence="4 5" id="KW-0539">Nucleus</keyword>
<feature type="region of interest" description="Disordered" evidence="6">
    <location>
        <begin position="1"/>
        <end position="23"/>
    </location>
</feature>
<keyword evidence="8" id="KW-1185">Reference proteome</keyword>
<evidence type="ECO:0000313" key="9">
    <source>
        <dbReference type="WBParaSite" id="Minc3s01534g24532"/>
    </source>
</evidence>
<dbReference type="InterPro" id="IPR036407">
    <property type="entry name" value="DM_DNA-bd_sf"/>
</dbReference>
<evidence type="ECO:0000313" key="8">
    <source>
        <dbReference type="Proteomes" id="UP000887563"/>
    </source>
</evidence>
<dbReference type="WBParaSite" id="Minc3s01534g24532">
    <property type="protein sequence ID" value="Minc3s01534g24532"/>
    <property type="gene ID" value="Minc3s01534g24532"/>
</dbReference>
<dbReference type="GO" id="GO:0006355">
    <property type="term" value="P:regulation of DNA-templated transcription"/>
    <property type="evidence" value="ECO:0007669"/>
    <property type="project" value="InterPro"/>
</dbReference>
<dbReference type="PROSITE" id="PS40000">
    <property type="entry name" value="DM_1"/>
    <property type="match status" value="1"/>
</dbReference>
<accession>A0A914MCX4</accession>
<feature type="compositionally biased region" description="Low complexity" evidence="6">
    <location>
        <begin position="10"/>
        <end position="23"/>
    </location>
</feature>
<evidence type="ECO:0000256" key="5">
    <source>
        <dbReference type="PROSITE-ProRule" id="PRU00070"/>
    </source>
</evidence>
<keyword evidence="1 5" id="KW-0479">Metal-binding</keyword>
<feature type="domain" description="DM" evidence="7">
    <location>
        <begin position="177"/>
        <end position="220"/>
    </location>
</feature>
<keyword evidence="2 5" id="KW-0862">Zinc</keyword>
<organism evidence="8 9">
    <name type="scientific">Meloidogyne incognita</name>
    <name type="common">Southern root-knot nematode worm</name>
    <name type="synonym">Oxyuris incognita</name>
    <dbReference type="NCBI Taxonomy" id="6306"/>
    <lineage>
        <taxon>Eukaryota</taxon>
        <taxon>Metazoa</taxon>
        <taxon>Ecdysozoa</taxon>
        <taxon>Nematoda</taxon>
        <taxon>Chromadorea</taxon>
        <taxon>Rhabditida</taxon>
        <taxon>Tylenchina</taxon>
        <taxon>Tylenchomorpha</taxon>
        <taxon>Tylenchoidea</taxon>
        <taxon>Meloidogynidae</taxon>
        <taxon>Meloidogyninae</taxon>
        <taxon>Meloidogyne</taxon>
        <taxon>Meloidogyne incognita group</taxon>
    </lineage>
</organism>
<dbReference type="Pfam" id="PF00751">
    <property type="entry name" value="DM"/>
    <property type="match status" value="1"/>
</dbReference>
<dbReference type="PROSITE" id="PS50809">
    <property type="entry name" value="DM_2"/>
    <property type="match status" value="1"/>
</dbReference>
<feature type="DNA-binding region" description="DM" evidence="5">
    <location>
        <begin position="177"/>
        <end position="220"/>
    </location>
</feature>
<dbReference type="SUPFAM" id="SSF82927">
    <property type="entry name" value="Cysteine-rich DNA binding domain, (DM domain)"/>
    <property type="match status" value="1"/>
</dbReference>
<keyword evidence="3 5" id="KW-0238">DNA-binding</keyword>
<dbReference type="Gene3D" id="4.10.1040.10">
    <property type="entry name" value="DM DNA-binding domain"/>
    <property type="match status" value="1"/>
</dbReference>